<dbReference type="PANTHER" id="PTHR28011">
    <property type="entry name" value="NON-CLASSICAL EXPORT PROTEIN 1"/>
    <property type="match status" value="1"/>
</dbReference>
<dbReference type="EMBL" id="KN837359">
    <property type="protein sequence ID" value="KIJ26739.1"/>
    <property type="molecule type" value="Genomic_DNA"/>
</dbReference>
<sequence length="74" mass="8228">MPLLSRSFDPLLAVFTGGLAYYLSETNPRTAPPPNETLRQLLLWKQDKWRKERDARDAALESGVVDSAGKVGNV</sequence>
<evidence type="ECO:0000313" key="2">
    <source>
        <dbReference type="Proteomes" id="UP000054279"/>
    </source>
</evidence>
<evidence type="ECO:0000313" key="1">
    <source>
        <dbReference type="EMBL" id="KIJ26739.1"/>
    </source>
</evidence>
<dbReference type="HOGENOM" id="CLU_188578_0_1_1"/>
<gene>
    <name evidence="1" type="ORF">M422DRAFT_38117</name>
</gene>
<dbReference type="OrthoDB" id="2155101at2759"/>
<dbReference type="GO" id="GO:0009306">
    <property type="term" value="P:protein secretion"/>
    <property type="evidence" value="ECO:0007669"/>
    <property type="project" value="InterPro"/>
</dbReference>
<dbReference type="InterPro" id="IPR024242">
    <property type="entry name" value="NCE101"/>
</dbReference>
<organism evidence="1 2">
    <name type="scientific">Sphaerobolus stellatus (strain SS14)</name>
    <dbReference type="NCBI Taxonomy" id="990650"/>
    <lineage>
        <taxon>Eukaryota</taxon>
        <taxon>Fungi</taxon>
        <taxon>Dikarya</taxon>
        <taxon>Basidiomycota</taxon>
        <taxon>Agaricomycotina</taxon>
        <taxon>Agaricomycetes</taxon>
        <taxon>Phallomycetidae</taxon>
        <taxon>Geastrales</taxon>
        <taxon>Sphaerobolaceae</taxon>
        <taxon>Sphaerobolus</taxon>
    </lineage>
</organism>
<name>A0A0C9TY21_SPHS4</name>
<dbReference type="Pfam" id="PF11654">
    <property type="entry name" value="NCE101"/>
    <property type="match status" value="1"/>
</dbReference>
<keyword evidence="2" id="KW-1185">Reference proteome</keyword>
<dbReference type="PANTHER" id="PTHR28011:SF1">
    <property type="entry name" value="NON-CLASSICAL EXPORT PROTEIN 1"/>
    <property type="match status" value="1"/>
</dbReference>
<proteinExistence type="predicted"/>
<protein>
    <submittedName>
        <fullName evidence="1">Unplaced genomic scaffold SPHSTscaffold_284, whole genome shotgun sequence</fullName>
    </submittedName>
</protein>
<dbReference type="Proteomes" id="UP000054279">
    <property type="component" value="Unassembled WGS sequence"/>
</dbReference>
<dbReference type="AlphaFoldDB" id="A0A0C9TY21"/>
<accession>A0A0C9TY21</accession>
<reference evidence="1 2" key="1">
    <citation type="submission" date="2014-06" db="EMBL/GenBank/DDBJ databases">
        <title>Evolutionary Origins and Diversification of the Mycorrhizal Mutualists.</title>
        <authorList>
            <consortium name="DOE Joint Genome Institute"/>
            <consortium name="Mycorrhizal Genomics Consortium"/>
            <person name="Kohler A."/>
            <person name="Kuo A."/>
            <person name="Nagy L.G."/>
            <person name="Floudas D."/>
            <person name="Copeland A."/>
            <person name="Barry K.W."/>
            <person name="Cichocki N."/>
            <person name="Veneault-Fourrey C."/>
            <person name="LaButti K."/>
            <person name="Lindquist E.A."/>
            <person name="Lipzen A."/>
            <person name="Lundell T."/>
            <person name="Morin E."/>
            <person name="Murat C."/>
            <person name="Riley R."/>
            <person name="Ohm R."/>
            <person name="Sun H."/>
            <person name="Tunlid A."/>
            <person name="Henrissat B."/>
            <person name="Grigoriev I.V."/>
            <person name="Hibbett D.S."/>
            <person name="Martin F."/>
        </authorList>
    </citation>
    <scope>NUCLEOTIDE SEQUENCE [LARGE SCALE GENOMIC DNA]</scope>
    <source>
        <strain evidence="1 2">SS14</strain>
    </source>
</reference>